<evidence type="ECO:0000313" key="4">
    <source>
        <dbReference type="EMBL" id="KAK9768444.1"/>
    </source>
</evidence>
<proteinExistence type="inferred from homology"/>
<evidence type="ECO:0000313" key="5">
    <source>
        <dbReference type="Proteomes" id="UP001479436"/>
    </source>
</evidence>
<keyword evidence="5" id="KW-1185">Reference proteome</keyword>
<gene>
    <name evidence="4" type="ORF">K7432_000921</name>
</gene>
<dbReference type="Gene3D" id="3.40.50.1820">
    <property type="entry name" value="alpha/beta hydrolase"/>
    <property type="match status" value="1"/>
</dbReference>
<dbReference type="EMBL" id="JASJQH010000018">
    <property type="protein sequence ID" value="KAK9768444.1"/>
    <property type="molecule type" value="Genomic_DNA"/>
</dbReference>
<dbReference type="PANTHER" id="PTHR46118:SF4">
    <property type="entry name" value="PROTEIN ABHD11"/>
    <property type="match status" value="1"/>
</dbReference>
<evidence type="ECO:0000259" key="3">
    <source>
        <dbReference type="Pfam" id="PF00561"/>
    </source>
</evidence>
<dbReference type="PANTHER" id="PTHR46118">
    <property type="entry name" value="PROTEIN ABHD11"/>
    <property type="match status" value="1"/>
</dbReference>
<reference evidence="4 5" key="1">
    <citation type="submission" date="2023-04" db="EMBL/GenBank/DDBJ databases">
        <title>Genome of Basidiobolus ranarum AG-B5.</title>
        <authorList>
            <person name="Stajich J.E."/>
            <person name="Carter-House D."/>
            <person name="Gryganskyi A."/>
        </authorList>
    </citation>
    <scope>NUCLEOTIDE SEQUENCE [LARGE SCALE GENOMIC DNA]</scope>
    <source>
        <strain evidence="4 5">AG-B5</strain>
    </source>
</reference>
<sequence length="305" mass="34777">MNFTQISLACSRNLYFARVLKRSSCRLFHTSSPCNGSRVQLVCDRYEAAGVTMERANTPLLILHGLFGSKQNWKTLAKSYATGLNADVYALDLRNHGESPHIEPLNYEALAGDVSEFLKEKNLRKVNILGHSMGGKVAMTLSLTEPAQFEKLVVVDMSPVTLKLSNDMYSYIDSMKKVEEGRHTKQSAVDMELKRYIPDVGVRMFLMTNLKMDDNGVYRWRIPLDIIKNHLEDLGDFPVKEGSKQFSKPTLFVSGSKSHYVQQKYHSTIQSFFPNVQFTELDAGHWVHAEKPKEFLDLTMRFLKQ</sequence>
<dbReference type="InterPro" id="IPR029058">
    <property type="entry name" value="AB_hydrolase_fold"/>
</dbReference>
<dbReference type="InterPro" id="IPR000073">
    <property type="entry name" value="AB_hydrolase_1"/>
</dbReference>
<dbReference type="Pfam" id="PF00561">
    <property type="entry name" value="Abhydrolase_1"/>
    <property type="match status" value="1"/>
</dbReference>
<dbReference type="Proteomes" id="UP001479436">
    <property type="component" value="Unassembled WGS sequence"/>
</dbReference>
<dbReference type="SUPFAM" id="SSF53474">
    <property type="entry name" value="alpha/beta-Hydrolases"/>
    <property type="match status" value="1"/>
</dbReference>
<protein>
    <recommendedName>
        <fullName evidence="3">AB hydrolase-1 domain-containing protein</fullName>
    </recommendedName>
</protein>
<name>A0ABR2X3V1_9FUNG</name>
<comment type="caution">
    <text evidence="4">The sequence shown here is derived from an EMBL/GenBank/DDBJ whole genome shotgun (WGS) entry which is preliminary data.</text>
</comment>
<dbReference type="PRINTS" id="PR00111">
    <property type="entry name" value="ABHYDROLASE"/>
</dbReference>
<evidence type="ECO:0000256" key="1">
    <source>
        <dbReference type="ARBA" id="ARBA00008645"/>
    </source>
</evidence>
<feature type="domain" description="AB hydrolase-1" evidence="3">
    <location>
        <begin position="59"/>
        <end position="292"/>
    </location>
</feature>
<evidence type="ECO:0000256" key="2">
    <source>
        <dbReference type="ARBA" id="ARBA00022801"/>
    </source>
</evidence>
<accession>A0ABR2X3V1</accession>
<keyword evidence="2" id="KW-0378">Hydrolase</keyword>
<comment type="similarity">
    <text evidence="1">Belongs to the AB hydrolase superfamily.</text>
</comment>
<organism evidence="4 5">
    <name type="scientific">Basidiobolus ranarum</name>
    <dbReference type="NCBI Taxonomy" id="34480"/>
    <lineage>
        <taxon>Eukaryota</taxon>
        <taxon>Fungi</taxon>
        <taxon>Fungi incertae sedis</taxon>
        <taxon>Zoopagomycota</taxon>
        <taxon>Entomophthoromycotina</taxon>
        <taxon>Basidiobolomycetes</taxon>
        <taxon>Basidiobolales</taxon>
        <taxon>Basidiobolaceae</taxon>
        <taxon>Basidiobolus</taxon>
    </lineage>
</organism>